<dbReference type="EC" id="2.7.4.25" evidence="8"/>
<comment type="subcellular location">
    <subcellularLocation>
        <location evidence="8">Cytoplasm</location>
    </subcellularLocation>
</comment>
<evidence type="ECO:0000256" key="4">
    <source>
        <dbReference type="ARBA" id="ARBA00022777"/>
    </source>
</evidence>
<protein>
    <recommendedName>
        <fullName evidence="8">Cytidylate kinase</fullName>
        <shortName evidence="8">CK</shortName>
        <ecNumber evidence="8">2.7.4.25</ecNumber>
    </recommendedName>
    <alternativeName>
        <fullName evidence="8">Cytidine monophosphate kinase</fullName>
        <shortName evidence="8">CMP kinase</shortName>
    </alternativeName>
</protein>
<evidence type="ECO:0000256" key="3">
    <source>
        <dbReference type="ARBA" id="ARBA00022741"/>
    </source>
</evidence>
<comment type="catalytic activity">
    <reaction evidence="6 8">
        <text>dCMP + ATP = dCDP + ADP</text>
        <dbReference type="Rhea" id="RHEA:25094"/>
        <dbReference type="ChEBI" id="CHEBI:30616"/>
        <dbReference type="ChEBI" id="CHEBI:57566"/>
        <dbReference type="ChEBI" id="CHEBI:58593"/>
        <dbReference type="ChEBI" id="CHEBI:456216"/>
        <dbReference type="EC" id="2.7.4.25"/>
    </reaction>
</comment>
<dbReference type="InterPro" id="IPR027417">
    <property type="entry name" value="P-loop_NTPase"/>
</dbReference>
<keyword evidence="8" id="KW-0963">Cytoplasm</keyword>
<evidence type="ECO:0000259" key="9">
    <source>
        <dbReference type="Pfam" id="PF02224"/>
    </source>
</evidence>
<dbReference type="Pfam" id="PF02224">
    <property type="entry name" value="Cytidylate_kin"/>
    <property type="match status" value="1"/>
</dbReference>
<evidence type="ECO:0000256" key="2">
    <source>
        <dbReference type="ARBA" id="ARBA00022679"/>
    </source>
</evidence>
<accession>A0A7Y9ZAB5</accession>
<evidence type="ECO:0000256" key="6">
    <source>
        <dbReference type="ARBA" id="ARBA00047615"/>
    </source>
</evidence>
<dbReference type="InterPro" id="IPR011994">
    <property type="entry name" value="Cytidylate_kinase_dom"/>
</dbReference>
<dbReference type="InterPro" id="IPR003136">
    <property type="entry name" value="Cytidylate_kin"/>
</dbReference>
<dbReference type="GO" id="GO:0006220">
    <property type="term" value="P:pyrimidine nucleotide metabolic process"/>
    <property type="evidence" value="ECO:0007669"/>
    <property type="project" value="UniProtKB-UniRule"/>
</dbReference>
<dbReference type="GO" id="GO:0005524">
    <property type="term" value="F:ATP binding"/>
    <property type="evidence" value="ECO:0007669"/>
    <property type="project" value="UniProtKB-UniRule"/>
</dbReference>
<dbReference type="RefSeq" id="WP_179397892.1">
    <property type="nucleotide sequence ID" value="NZ_JACBZO010000001.1"/>
</dbReference>
<feature type="binding site" evidence="8">
    <location>
        <begin position="9"/>
        <end position="17"/>
    </location>
    <ligand>
        <name>ATP</name>
        <dbReference type="ChEBI" id="CHEBI:30616"/>
    </ligand>
</feature>
<evidence type="ECO:0000313" key="10">
    <source>
        <dbReference type="EMBL" id="NYI41511.1"/>
    </source>
</evidence>
<organism evidence="10 11">
    <name type="scientific">Demequina lutea</name>
    <dbReference type="NCBI Taxonomy" id="431489"/>
    <lineage>
        <taxon>Bacteria</taxon>
        <taxon>Bacillati</taxon>
        <taxon>Actinomycetota</taxon>
        <taxon>Actinomycetes</taxon>
        <taxon>Micrococcales</taxon>
        <taxon>Demequinaceae</taxon>
        <taxon>Demequina</taxon>
    </lineage>
</organism>
<keyword evidence="5 8" id="KW-0067">ATP-binding</keyword>
<dbReference type="Proteomes" id="UP000547973">
    <property type="component" value="Unassembled WGS sequence"/>
</dbReference>
<dbReference type="Gene3D" id="3.40.50.300">
    <property type="entry name" value="P-loop containing nucleotide triphosphate hydrolases"/>
    <property type="match status" value="1"/>
</dbReference>
<dbReference type="EMBL" id="JACBZO010000001">
    <property type="protein sequence ID" value="NYI41511.1"/>
    <property type="molecule type" value="Genomic_DNA"/>
</dbReference>
<feature type="domain" description="Cytidylate kinase" evidence="9">
    <location>
        <begin position="5"/>
        <end position="214"/>
    </location>
</feature>
<keyword evidence="4 8" id="KW-0418">Kinase</keyword>
<dbReference type="CDD" id="cd02020">
    <property type="entry name" value="CMPK"/>
    <property type="match status" value="1"/>
</dbReference>
<keyword evidence="11" id="KW-1185">Reference proteome</keyword>
<comment type="similarity">
    <text evidence="1 8">Belongs to the cytidylate kinase family. Type 1 subfamily.</text>
</comment>
<evidence type="ECO:0000256" key="7">
    <source>
        <dbReference type="ARBA" id="ARBA00048478"/>
    </source>
</evidence>
<name>A0A7Y9ZAB5_9MICO</name>
<evidence type="ECO:0000256" key="5">
    <source>
        <dbReference type="ARBA" id="ARBA00022840"/>
    </source>
</evidence>
<dbReference type="GO" id="GO:0036431">
    <property type="term" value="F:dCMP kinase activity"/>
    <property type="evidence" value="ECO:0007669"/>
    <property type="project" value="InterPro"/>
</dbReference>
<reference evidence="10 11" key="1">
    <citation type="submission" date="2020-07" db="EMBL/GenBank/DDBJ databases">
        <title>Sequencing the genomes of 1000 actinobacteria strains.</title>
        <authorList>
            <person name="Klenk H.-P."/>
        </authorList>
    </citation>
    <scope>NUCLEOTIDE SEQUENCE [LARGE SCALE GENOMIC DNA]</scope>
    <source>
        <strain evidence="10 11">DSM 19970</strain>
    </source>
</reference>
<dbReference type="AlphaFoldDB" id="A0A7Y9ZAB5"/>
<comment type="caution">
    <text evidence="10">The sequence shown here is derived from an EMBL/GenBank/DDBJ whole genome shotgun (WGS) entry which is preliminary data.</text>
</comment>
<keyword evidence="3 8" id="KW-0547">Nucleotide-binding</keyword>
<keyword evidence="2 8" id="KW-0808">Transferase</keyword>
<evidence type="ECO:0000256" key="1">
    <source>
        <dbReference type="ARBA" id="ARBA00009427"/>
    </source>
</evidence>
<dbReference type="NCBIfam" id="TIGR00017">
    <property type="entry name" value="cmk"/>
    <property type="match status" value="1"/>
</dbReference>
<evidence type="ECO:0000256" key="8">
    <source>
        <dbReference type="HAMAP-Rule" id="MF_00238"/>
    </source>
</evidence>
<gene>
    <name evidence="8" type="primary">cmk</name>
    <name evidence="10" type="ORF">BKA03_001630</name>
</gene>
<dbReference type="SUPFAM" id="SSF52540">
    <property type="entry name" value="P-loop containing nucleoside triphosphate hydrolases"/>
    <property type="match status" value="1"/>
</dbReference>
<dbReference type="GO" id="GO:0005737">
    <property type="term" value="C:cytoplasm"/>
    <property type="evidence" value="ECO:0007669"/>
    <property type="project" value="UniProtKB-SubCell"/>
</dbReference>
<dbReference type="HAMAP" id="MF_00238">
    <property type="entry name" value="Cytidyl_kinase_type1"/>
    <property type="match status" value="1"/>
</dbReference>
<sequence length="224" mass="23626">MSIVIAIDGPAGTGKSTVARAVAAKLGLEYFDTGATYRVAALHCLREGINLNNTDDVAAMVSTMNVEMRLDPANPVVVLDDEDVSRLLHTDTISLIVSDVATNLAARAVLGDMQRRVIAASRKGAGIVAEGRDITSVIAPEAEVRVLLTADDEVRVARRAGDGADPVTVREAVLGRDRKDATVVEFHTAADGVVQIDTTDLTIDEVVLAVVRLAEAQLAEEASE</sequence>
<evidence type="ECO:0000313" key="11">
    <source>
        <dbReference type="Proteomes" id="UP000547973"/>
    </source>
</evidence>
<comment type="catalytic activity">
    <reaction evidence="7 8">
        <text>CMP + ATP = CDP + ADP</text>
        <dbReference type="Rhea" id="RHEA:11600"/>
        <dbReference type="ChEBI" id="CHEBI:30616"/>
        <dbReference type="ChEBI" id="CHEBI:58069"/>
        <dbReference type="ChEBI" id="CHEBI:60377"/>
        <dbReference type="ChEBI" id="CHEBI:456216"/>
        <dbReference type="EC" id="2.7.4.25"/>
    </reaction>
</comment>
<proteinExistence type="inferred from homology"/>